<gene>
    <name evidence="1" type="ORF">JAO78_005180</name>
</gene>
<evidence type="ECO:0000313" key="1">
    <source>
        <dbReference type="EMBL" id="MCB5226204.1"/>
    </source>
</evidence>
<dbReference type="Pfam" id="PF05521">
    <property type="entry name" value="Phage_HCP"/>
    <property type="match status" value="1"/>
</dbReference>
<dbReference type="Proteomes" id="UP000633814">
    <property type="component" value="Unassembled WGS sequence"/>
</dbReference>
<sequence>MAINAGAMRHRVLLCQKNANARNESGALEASYSTVRSFWAGILTAKQAQQRLASGMALPTNVTFHCRFMPNVTTSMAVFYQGKYHDITEIENPAGRNTELYLVTEHKL</sequence>
<organism evidence="1 2">
    <name type="scientific">Alishewanella maricola</name>
    <dbReference type="NCBI Taxonomy" id="2795740"/>
    <lineage>
        <taxon>Bacteria</taxon>
        <taxon>Pseudomonadati</taxon>
        <taxon>Pseudomonadota</taxon>
        <taxon>Gammaproteobacteria</taxon>
        <taxon>Alteromonadales</taxon>
        <taxon>Alteromonadaceae</taxon>
        <taxon>Alishewanella</taxon>
    </lineage>
</organism>
<accession>A0ABS8C1M3</accession>
<comment type="caution">
    <text evidence="1">The sequence shown here is derived from an EMBL/GenBank/DDBJ whole genome shotgun (WGS) entry which is preliminary data.</text>
</comment>
<dbReference type="Gene3D" id="2.40.10.270">
    <property type="entry name" value="Bacteriophage SPP1 head-tail adaptor protein"/>
    <property type="match status" value="1"/>
</dbReference>
<dbReference type="EMBL" id="JAEINI020000002">
    <property type="protein sequence ID" value="MCB5226204.1"/>
    <property type="molecule type" value="Genomic_DNA"/>
</dbReference>
<keyword evidence="2" id="KW-1185">Reference proteome</keyword>
<reference evidence="1 2" key="1">
    <citation type="submission" date="2021-10" db="EMBL/GenBank/DDBJ databases">
        <title>Alishewanella koreense sp. nov. isolated from seawater of southwestern coast in South Korea and the proposal for the reclassification of Rheinheimera perlucida and Rheinheimera tuosuensis as Arsukibacterium perlucida and Arsukibacterium tuosuensis.</title>
        <authorList>
            <person name="Kim K.H."/>
            <person name="Ruan W."/>
            <person name="Kim K.R."/>
            <person name="Baek J.H."/>
            <person name="Jeon C.O."/>
        </authorList>
    </citation>
    <scope>NUCLEOTIDE SEQUENCE [LARGE SCALE GENOMIC DNA]</scope>
    <source>
        <strain evidence="1 2">16-MA</strain>
    </source>
</reference>
<proteinExistence type="predicted"/>
<dbReference type="InterPro" id="IPR008767">
    <property type="entry name" value="Phage_SPP1_head-tail_adaptor"/>
</dbReference>
<name>A0ABS8C1M3_9ALTE</name>
<protein>
    <submittedName>
        <fullName evidence="1">Phage head closure protein</fullName>
    </submittedName>
</protein>
<dbReference type="RefSeq" id="WP_226750290.1">
    <property type="nucleotide sequence ID" value="NZ_JAEINI020000002.1"/>
</dbReference>
<evidence type="ECO:0000313" key="2">
    <source>
        <dbReference type="Proteomes" id="UP000633814"/>
    </source>
</evidence>
<dbReference type="InterPro" id="IPR038666">
    <property type="entry name" value="SSP1_head-tail_sf"/>
</dbReference>
<dbReference type="NCBIfam" id="TIGR01563">
    <property type="entry name" value="gp16_SPP1"/>
    <property type="match status" value="1"/>
</dbReference>